<sequence length="311" mass="31998">MTNAETPRRSPARPNSGVGPEAGAVQASGPDSARPHTAGAPLSGVVVPLVTPLDRQGRVRADDVARLVDSVRAGVTALMPTLSSGEGWLLTEAQWRDMVAATVDCADGLPVIAGVQLPDTGAVVARTRLAAELGADAVAVTTPFGAGVGQEDITTHYERVLGAGSPVLVYNEEALSGNRIEAGTLARICRLPGVIGVKESSGDPAFTRQLVAAGLGVPVFEGWENLLFQVPGVAGFIGPLANLEPALCAALLRHPTPALQAEVDAACETYGILRDDWYLHVKRALVARGVISTDTTAQDVRAATAAAEAAP</sequence>
<dbReference type="SMART" id="SM01130">
    <property type="entry name" value="DHDPS"/>
    <property type="match status" value="1"/>
</dbReference>
<name>A0ABW7BHD2_9ACTN</name>
<dbReference type="InterPro" id="IPR013785">
    <property type="entry name" value="Aldolase_TIM"/>
</dbReference>
<comment type="similarity">
    <text evidence="2">Belongs to the DapA family.</text>
</comment>
<feature type="region of interest" description="Disordered" evidence="3">
    <location>
        <begin position="1"/>
        <end position="40"/>
    </location>
</feature>
<proteinExistence type="inferred from homology"/>
<comment type="caution">
    <text evidence="4">The sequence shown here is derived from an EMBL/GenBank/DDBJ whole genome shotgun (WGS) entry which is preliminary data.</text>
</comment>
<reference evidence="4 5" key="1">
    <citation type="submission" date="2024-10" db="EMBL/GenBank/DDBJ databases">
        <title>The Natural Products Discovery Center: Release of the First 8490 Sequenced Strains for Exploring Actinobacteria Biosynthetic Diversity.</title>
        <authorList>
            <person name="Kalkreuter E."/>
            <person name="Kautsar S.A."/>
            <person name="Yang D."/>
            <person name="Bader C.D."/>
            <person name="Teijaro C.N."/>
            <person name="Fluegel L."/>
            <person name="Davis C.M."/>
            <person name="Simpson J.R."/>
            <person name="Lauterbach L."/>
            <person name="Steele A.D."/>
            <person name="Gui C."/>
            <person name="Meng S."/>
            <person name="Li G."/>
            <person name="Viehrig K."/>
            <person name="Ye F."/>
            <person name="Su P."/>
            <person name="Kiefer A.F."/>
            <person name="Nichols A."/>
            <person name="Cepeda A.J."/>
            <person name="Yan W."/>
            <person name="Fan B."/>
            <person name="Jiang Y."/>
            <person name="Adhikari A."/>
            <person name="Zheng C.-J."/>
            <person name="Schuster L."/>
            <person name="Cowan T.M."/>
            <person name="Smanski M.J."/>
            <person name="Chevrette M.G."/>
            <person name="De Carvalho L.P.S."/>
            <person name="Shen B."/>
        </authorList>
    </citation>
    <scope>NUCLEOTIDE SEQUENCE [LARGE SCALE GENOMIC DNA]</scope>
    <source>
        <strain evidence="4 5">NPDC048320</strain>
    </source>
</reference>
<dbReference type="Pfam" id="PF00701">
    <property type="entry name" value="DHDPS"/>
    <property type="match status" value="1"/>
</dbReference>
<dbReference type="CDD" id="cd00408">
    <property type="entry name" value="DHDPS-like"/>
    <property type="match status" value="1"/>
</dbReference>
<evidence type="ECO:0000256" key="2">
    <source>
        <dbReference type="PIRNR" id="PIRNR001365"/>
    </source>
</evidence>
<accession>A0ABW7BHD2</accession>
<dbReference type="SUPFAM" id="SSF51569">
    <property type="entry name" value="Aldolase"/>
    <property type="match status" value="1"/>
</dbReference>
<dbReference type="Gene3D" id="3.20.20.70">
    <property type="entry name" value="Aldolase class I"/>
    <property type="match status" value="1"/>
</dbReference>
<evidence type="ECO:0000313" key="5">
    <source>
        <dbReference type="Proteomes" id="UP001604267"/>
    </source>
</evidence>
<dbReference type="PIRSF" id="PIRSF001365">
    <property type="entry name" value="DHDPS"/>
    <property type="match status" value="1"/>
</dbReference>
<evidence type="ECO:0000256" key="1">
    <source>
        <dbReference type="ARBA" id="ARBA00023239"/>
    </source>
</evidence>
<evidence type="ECO:0000313" key="4">
    <source>
        <dbReference type="EMBL" id="MFG3016593.1"/>
    </source>
</evidence>
<dbReference type="PANTHER" id="PTHR42849">
    <property type="entry name" value="N-ACETYLNEURAMINATE LYASE"/>
    <property type="match status" value="1"/>
</dbReference>
<protein>
    <submittedName>
        <fullName evidence="4">Dihydrodipicolinate synthase family protein</fullName>
    </submittedName>
</protein>
<dbReference type="Proteomes" id="UP001604267">
    <property type="component" value="Unassembled WGS sequence"/>
</dbReference>
<gene>
    <name evidence="4" type="ORF">ACGFZB_40325</name>
</gene>
<dbReference type="PANTHER" id="PTHR42849:SF1">
    <property type="entry name" value="N-ACETYLNEURAMINATE LYASE"/>
    <property type="match status" value="1"/>
</dbReference>
<organism evidence="4 5">
    <name type="scientific">Streptomyces cinerochromogenes</name>
    <dbReference type="NCBI Taxonomy" id="66422"/>
    <lineage>
        <taxon>Bacteria</taxon>
        <taxon>Bacillati</taxon>
        <taxon>Actinomycetota</taxon>
        <taxon>Actinomycetes</taxon>
        <taxon>Kitasatosporales</taxon>
        <taxon>Streptomycetaceae</taxon>
        <taxon>Streptomyces</taxon>
    </lineage>
</organism>
<dbReference type="RefSeq" id="WP_392825521.1">
    <property type="nucleotide sequence ID" value="NZ_JBICYV010000032.1"/>
</dbReference>
<keyword evidence="1 2" id="KW-0456">Lyase</keyword>
<dbReference type="EMBL" id="JBICYV010000032">
    <property type="protein sequence ID" value="MFG3016593.1"/>
    <property type="molecule type" value="Genomic_DNA"/>
</dbReference>
<dbReference type="InterPro" id="IPR002220">
    <property type="entry name" value="DapA-like"/>
</dbReference>
<keyword evidence="5" id="KW-1185">Reference proteome</keyword>
<evidence type="ECO:0000256" key="3">
    <source>
        <dbReference type="SAM" id="MobiDB-lite"/>
    </source>
</evidence>